<evidence type="ECO:0000256" key="12">
    <source>
        <dbReference type="SAM" id="SignalP"/>
    </source>
</evidence>
<keyword evidence="6 11" id="KW-0472">Membrane</keyword>
<sequence>MNQVLVCFVMLLLSFLDPLFAETNKTHQKSVAEEIDVGVILDMGSWEGRILQSCISMAISDFYNIHGYSKTRIVIHIRDSKGEPLRALSSVVDLVQNFKVRAIIGGQTSMEAKFLAELGNKIEIPVISLSATTTTSSLHKYPYAVEISQEESSQATAISAIVKEFKWRDVIIVHEDIDDWTYFIPHLADALQEKSIHIAYKSSLSASYNDIRITEELHRLKAFQQRVFIVHLSPSLTSRFFKAAKKLGMISKGYVWIMTLNTMDHLNLAGSSSVTDSMQGVIGLKSYIPSTDGLHNFTSRLRMKLFLSEHNMKAYDRELSAFCIRAYDVAWGLAEAIERVSSKISLSRKPNNKLNLMDLDSITTSTGGSMLLKEIFQLKFRGLSGDFQFINGKLISINAFEIVNVIGKSYRRLGFWTSEGKFTRELYSSDSGRHLSSTTNHNLEDIIWPGGSAAIPKGYDTKMSGKKLRIAVPRNDGFPELVKIDRNLQTNATIISGFCIEVFKTVITMLEDYEVDYDFIPFATANGENKSSYSELIDHIYLQDYDAAVGDITISENRSLYVDFTLPFSDLGVGMVFRKGSPLVPEMSRAIAKLREDGRLSEMENEWFRRQSVVTFGDTSNNVNPLTIDSFRGLFLITGVSSTFAIAILYSFWIYKNWHFVRNCFYVKEFNLGRLRFIKEYLYRKMFRTANVIQPEQIT</sequence>
<feature type="domain" description="Ionotropic glutamate receptor C-terminal" evidence="13">
    <location>
        <begin position="467"/>
        <end position="656"/>
    </location>
</feature>
<keyword evidence="7" id="KW-0675">Receptor</keyword>
<comment type="caution">
    <text evidence="14">The sequence shown here is derived from an EMBL/GenBank/DDBJ whole genome shotgun (WGS) entry which is preliminary data.</text>
</comment>
<dbReference type="InterPro" id="IPR044440">
    <property type="entry name" value="GABAb_receptor_plant_PBP1"/>
</dbReference>
<keyword evidence="15" id="KW-1185">Reference proteome</keyword>
<dbReference type="InterPro" id="IPR015683">
    <property type="entry name" value="Ionotropic_Glu_rcpt"/>
</dbReference>
<evidence type="ECO:0000256" key="4">
    <source>
        <dbReference type="ARBA" id="ARBA00022989"/>
    </source>
</evidence>
<dbReference type="PANTHER" id="PTHR34836:SF6">
    <property type="entry name" value="PERIPLASMIC BINDING PROTEIN-LIKE I"/>
    <property type="match status" value="1"/>
</dbReference>
<feature type="signal peptide" evidence="12">
    <location>
        <begin position="1"/>
        <end position="21"/>
    </location>
</feature>
<dbReference type="Proteomes" id="UP001281410">
    <property type="component" value="Unassembled WGS sequence"/>
</dbReference>
<evidence type="ECO:0000256" key="10">
    <source>
        <dbReference type="ARBA" id="ARBA00023303"/>
    </source>
</evidence>
<feature type="chain" id="PRO_5042098341" description="Ionotropic glutamate receptor C-terminal domain-containing protein" evidence="12">
    <location>
        <begin position="22"/>
        <end position="699"/>
    </location>
</feature>
<dbReference type="GO" id="GO:0016020">
    <property type="term" value="C:membrane"/>
    <property type="evidence" value="ECO:0007669"/>
    <property type="project" value="UniProtKB-SubCell"/>
</dbReference>
<proteinExistence type="predicted"/>
<dbReference type="SUPFAM" id="SSF53850">
    <property type="entry name" value="Periplasmic binding protein-like II"/>
    <property type="match status" value="2"/>
</dbReference>
<evidence type="ECO:0000313" key="14">
    <source>
        <dbReference type="EMBL" id="KAK3184667.1"/>
    </source>
</evidence>
<dbReference type="InterPro" id="IPR001320">
    <property type="entry name" value="Iontro_rcpt_C"/>
</dbReference>
<keyword evidence="8" id="KW-0325">Glycoprotein</keyword>
<dbReference type="SMART" id="SM00079">
    <property type="entry name" value="PBPe"/>
    <property type="match status" value="1"/>
</dbReference>
<comment type="subcellular location">
    <subcellularLocation>
        <location evidence="1">Membrane</location>
        <topology evidence="1">Multi-pass membrane protein</topology>
    </subcellularLocation>
</comment>
<evidence type="ECO:0000256" key="9">
    <source>
        <dbReference type="ARBA" id="ARBA00023286"/>
    </source>
</evidence>
<organism evidence="14 15">
    <name type="scientific">Dipteronia sinensis</name>
    <dbReference type="NCBI Taxonomy" id="43782"/>
    <lineage>
        <taxon>Eukaryota</taxon>
        <taxon>Viridiplantae</taxon>
        <taxon>Streptophyta</taxon>
        <taxon>Embryophyta</taxon>
        <taxon>Tracheophyta</taxon>
        <taxon>Spermatophyta</taxon>
        <taxon>Magnoliopsida</taxon>
        <taxon>eudicotyledons</taxon>
        <taxon>Gunneridae</taxon>
        <taxon>Pentapetalae</taxon>
        <taxon>rosids</taxon>
        <taxon>malvids</taxon>
        <taxon>Sapindales</taxon>
        <taxon>Sapindaceae</taxon>
        <taxon>Hippocastanoideae</taxon>
        <taxon>Acereae</taxon>
        <taxon>Dipteronia</taxon>
    </lineage>
</organism>
<dbReference type="InterPro" id="IPR019594">
    <property type="entry name" value="Glu/Gly-bd"/>
</dbReference>
<keyword evidence="3 11" id="KW-0812">Transmembrane</keyword>
<gene>
    <name evidence="14" type="ORF">Dsin_031953</name>
</gene>
<protein>
    <recommendedName>
        <fullName evidence="13">Ionotropic glutamate receptor C-terminal domain-containing protein</fullName>
    </recommendedName>
</protein>
<dbReference type="CDD" id="cd19990">
    <property type="entry name" value="PBP1_GABAb_receptor_plant"/>
    <property type="match status" value="1"/>
</dbReference>
<evidence type="ECO:0000256" key="7">
    <source>
        <dbReference type="ARBA" id="ARBA00023170"/>
    </source>
</evidence>
<dbReference type="Gene3D" id="3.40.50.2300">
    <property type="match status" value="2"/>
</dbReference>
<dbReference type="GO" id="GO:0015276">
    <property type="term" value="F:ligand-gated monoatomic ion channel activity"/>
    <property type="evidence" value="ECO:0007669"/>
    <property type="project" value="InterPro"/>
</dbReference>
<dbReference type="FunFam" id="3.40.190.10:FF:000103">
    <property type="entry name" value="Glutamate receptor"/>
    <property type="match status" value="1"/>
</dbReference>
<evidence type="ECO:0000256" key="11">
    <source>
        <dbReference type="SAM" id="Phobius"/>
    </source>
</evidence>
<evidence type="ECO:0000256" key="3">
    <source>
        <dbReference type="ARBA" id="ARBA00022692"/>
    </source>
</evidence>
<keyword evidence="2" id="KW-0813">Transport</keyword>
<keyword evidence="4 11" id="KW-1133">Transmembrane helix</keyword>
<evidence type="ECO:0000313" key="15">
    <source>
        <dbReference type="Proteomes" id="UP001281410"/>
    </source>
</evidence>
<keyword evidence="10" id="KW-0407">Ion channel</keyword>
<dbReference type="AlphaFoldDB" id="A0AAE0DSV2"/>
<evidence type="ECO:0000256" key="1">
    <source>
        <dbReference type="ARBA" id="ARBA00004141"/>
    </source>
</evidence>
<keyword evidence="12" id="KW-0732">Signal</keyword>
<evidence type="ECO:0000256" key="5">
    <source>
        <dbReference type="ARBA" id="ARBA00023065"/>
    </source>
</evidence>
<keyword evidence="9" id="KW-1071">Ligand-gated ion channel</keyword>
<accession>A0AAE0DSV2</accession>
<dbReference type="SUPFAM" id="SSF53822">
    <property type="entry name" value="Periplasmic binding protein-like I"/>
    <property type="match status" value="1"/>
</dbReference>
<name>A0AAE0DSV2_9ROSI</name>
<feature type="transmembrane region" description="Helical" evidence="11">
    <location>
        <begin position="634"/>
        <end position="655"/>
    </location>
</feature>
<keyword evidence="5" id="KW-0406">Ion transport</keyword>
<dbReference type="EMBL" id="JANJYJ010000010">
    <property type="protein sequence ID" value="KAK3184667.1"/>
    <property type="molecule type" value="Genomic_DNA"/>
</dbReference>
<evidence type="ECO:0000259" key="13">
    <source>
        <dbReference type="SMART" id="SM00079"/>
    </source>
</evidence>
<reference evidence="14" key="1">
    <citation type="journal article" date="2023" name="Plant J.">
        <title>Genome sequences and population genomics provide insights into the demographic history, inbreeding, and mutation load of two 'living fossil' tree species of Dipteronia.</title>
        <authorList>
            <person name="Feng Y."/>
            <person name="Comes H.P."/>
            <person name="Chen J."/>
            <person name="Zhu S."/>
            <person name="Lu R."/>
            <person name="Zhang X."/>
            <person name="Li P."/>
            <person name="Qiu J."/>
            <person name="Olsen K.M."/>
            <person name="Qiu Y."/>
        </authorList>
    </citation>
    <scope>NUCLEOTIDE SEQUENCE</scope>
    <source>
        <strain evidence="14">NBL</strain>
    </source>
</reference>
<evidence type="ECO:0000256" key="8">
    <source>
        <dbReference type="ARBA" id="ARBA00023180"/>
    </source>
</evidence>
<dbReference type="FunFam" id="3.40.50.2300:FF:000081">
    <property type="entry name" value="Glutamate receptor"/>
    <property type="match status" value="1"/>
</dbReference>
<dbReference type="Pfam" id="PF10613">
    <property type="entry name" value="Lig_chan-Glu_bd"/>
    <property type="match status" value="1"/>
</dbReference>
<evidence type="ECO:0000256" key="2">
    <source>
        <dbReference type="ARBA" id="ARBA00022448"/>
    </source>
</evidence>
<dbReference type="InterPro" id="IPR001828">
    <property type="entry name" value="ANF_lig-bd_rcpt"/>
</dbReference>
<evidence type="ECO:0000256" key="6">
    <source>
        <dbReference type="ARBA" id="ARBA00023136"/>
    </source>
</evidence>
<dbReference type="Pfam" id="PF01094">
    <property type="entry name" value="ANF_receptor"/>
    <property type="match status" value="1"/>
</dbReference>
<dbReference type="PANTHER" id="PTHR34836">
    <property type="entry name" value="OS06G0188250 PROTEIN"/>
    <property type="match status" value="1"/>
</dbReference>
<dbReference type="Gene3D" id="3.40.190.10">
    <property type="entry name" value="Periplasmic binding protein-like II"/>
    <property type="match status" value="1"/>
</dbReference>
<dbReference type="InterPro" id="IPR028082">
    <property type="entry name" value="Peripla_BP_I"/>
</dbReference>